<proteinExistence type="predicted"/>
<reference evidence="1" key="1">
    <citation type="submission" date="2023-04" db="EMBL/GenBank/DDBJ databases">
        <title>Draft Genome sequencing of Naganishia species isolated from polar environments using Oxford Nanopore Technology.</title>
        <authorList>
            <person name="Leo P."/>
            <person name="Venkateswaran K."/>
        </authorList>
    </citation>
    <scope>NUCLEOTIDE SEQUENCE</scope>
    <source>
        <strain evidence="1">MNA-CCFEE 5425</strain>
    </source>
</reference>
<keyword evidence="2" id="KW-1185">Reference proteome</keyword>
<gene>
    <name evidence="1" type="ORF">QFC22_000655</name>
</gene>
<evidence type="ECO:0000313" key="2">
    <source>
        <dbReference type="Proteomes" id="UP001243375"/>
    </source>
</evidence>
<evidence type="ECO:0000313" key="1">
    <source>
        <dbReference type="EMBL" id="KAJ9125692.1"/>
    </source>
</evidence>
<dbReference type="EMBL" id="JASBWU010000001">
    <property type="protein sequence ID" value="KAJ9125692.1"/>
    <property type="molecule type" value="Genomic_DNA"/>
</dbReference>
<sequence>MESVRRDQIVYRFYVKTLGVLADGRLEFPPPHDGQSEVRIDKWFNLPLPDYELFRSELAPYRALSITPSSSAHGSPAQDTITSTSPLIAPPPLLIAFTLDASAVPPNEQLYLRTREGRRIAVQLDLAGTGDRNRTVSSGKDRHGIVLERWTLRALPTSSSSANASSSASYRAGINHFRELFSYLGSLPTHELVQRFRDQQGNSRLGIGVKVWSAEGVDGDNERALEDAWRKMERGLVPLHEIISRPGTSTEARSQAAATIHHSFPSVTLGNAQFQLKVEARRDVDFVVDVSSTDNSSGDSSSSESYSQPRETQQEEEEEEYFTPTIRHESNTTAASPRTRAFSQLSSSPSRQSERNPVHLASVQPVTAGLSATRPAGPLSSPRSSSRSSNTDNISQEQQTGGTTMSTTAKTRGETSEESRRATAEDQHRLPPFAVSPFQGQGASSGSFTTNNARYGALQQQGDRLAKWAGGILGLESLVVLLDQTAGVEDHSRAHGMGRYRVIGRYSGFGGGLESGVRGSPLSTGGGIGLGISRIPSSGGTGVAGTSYERPSSYQRPSSYLSHSGRSFTQIGQPAVPGTSYGASDTTRPRLQSLLSSHSGMAASPQTPPFLGSGGSRPSSFSFSPTTGHLANPPARSSSTRAINHHAVDTGTPPIPETHESGDDTDDPGGNGGATAAPGTSFGAGSRNLRRYSSSFGQHQQVQQQQRKSTPLGGGSTTSSGDPGSLMFIGSESRRTSARGSFDSMGMRRPSVTSLTRIQAAPPPSDADDIHAFLRTLDMLANPTSSTSNTSDSLSASRPRSGVETGKEQPSSGTSSVYRKPMTKSQVDDALRRMAGSYTPPFPLPSTSGTSLSPRLPPVFRSPGTQPSLPSTTLDRPFGTPPQASLPRHSSSVKSSSPLAGEPIRAHRVRSSLDTTASRSESTSAASAASSTHDQVVEPLTFGKTRGGHAEKLSDDGGRGESRRGTVLMRGGFGQFDRPLSSRDLPCGASSGSAPSVGPTRFQLQRRITDREVGFQGYGDSNAERVAAPILSAGAQPLDRGVRSWTHRHPLGGDEVGLAARLYTAPGSLESRQQRGLGDAGWSRECPSTTASGAANQMQPRRGGMPSARRKTSDDGDDSIVGNLEMSGA</sequence>
<comment type="caution">
    <text evidence="1">The sequence shown here is derived from an EMBL/GenBank/DDBJ whole genome shotgun (WGS) entry which is preliminary data.</text>
</comment>
<organism evidence="1 2">
    <name type="scientific">Naganishia vaughanmartiniae</name>
    <dbReference type="NCBI Taxonomy" id="1424756"/>
    <lineage>
        <taxon>Eukaryota</taxon>
        <taxon>Fungi</taxon>
        <taxon>Dikarya</taxon>
        <taxon>Basidiomycota</taxon>
        <taxon>Agaricomycotina</taxon>
        <taxon>Tremellomycetes</taxon>
        <taxon>Filobasidiales</taxon>
        <taxon>Filobasidiaceae</taxon>
        <taxon>Naganishia</taxon>
    </lineage>
</organism>
<protein>
    <submittedName>
        <fullName evidence="1">Uncharacterized protein</fullName>
    </submittedName>
</protein>
<dbReference type="Proteomes" id="UP001243375">
    <property type="component" value="Unassembled WGS sequence"/>
</dbReference>
<name>A0ACC2XNY9_9TREE</name>
<accession>A0ACC2XNY9</accession>